<protein>
    <submittedName>
        <fullName evidence="1">Uncharacterized protein</fullName>
    </submittedName>
</protein>
<dbReference type="Proteomes" id="UP000712673">
    <property type="component" value="Unassembled WGS sequence"/>
</dbReference>
<proteinExistence type="predicted"/>
<gene>
    <name evidence="1" type="ORF">FJZ47_17935</name>
</gene>
<accession>A0A937W2W0</accession>
<evidence type="ECO:0000313" key="2">
    <source>
        <dbReference type="Proteomes" id="UP000712673"/>
    </source>
</evidence>
<sequence length="65" mass="7287">MSVPKLLLWLKRQGRFARAVQEGTLEALYTDLLQAIEPLLLNKNGNASPASNDSRGLLLLQNIRR</sequence>
<name>A0A937W2W0_UNCTE</name>
<reference evidence="1" key="1">
    <citation type="submission" date="2019-03" db="EMBL/GenBank/DDBJ databases">
        <title>Lake Tanganyika Metagenome-Assembled Genomes (MAGs).</title>
        <authorList>
            <person name="Tran P."/>
        </authorList>
    </citation>
    <scope>NUCLEOTIDE SEQUENCE</scope>
    <source>
        <strain evidence="1">K_DeepCast_65m_m2_066</strain>
    </source>
</reference>
<comment type="caution">
    <text evidence="1">The sequence shown here is derived from an EMBL/GenBank/DDBJ whole genome shotgun (WGS) entry which is preliminary data.</text>
</comment>
<evidence type="ECO:0000313" key="1">
    <source>
        <dbReference type="EMBL" id="MBM3225662.1"/>
    </source>
</evidence>
<dbReference type="AlphaFoldDB" id="A0A937W2W0"/>
<dbReference type="EMBL" id="VGLS01000645">
    <property type="protein sequence ID" value="MBM3225662.1"/>
    <property type="molecule type" value="Genomic_DNA"/>
</dbReference>
<organism evidence="1 2">
    <name type="scientific">Tectimicrobiota bacterium</name>
    <dbReference type="NCBI Taxonomy" id="2528274"/>
    <lineage>
        <taxon>Bacteria</taxon>
        <taxon>Pseudomonadati</taxon>
        <taxon>Nitrospinota/Tectimicrobiota group</taxon>
        <taxon>Candidatus Tectimicrobiota</taxon>
    </lineage>
</organism>